<dbReference type="RefSeq" id="WP_076174171.1">
    <property type="nucleotide sequence ID" value="NZ_MRTP01000011.1"/>
</dbReference>
<gene>
    <name evidence="2" type="ORF">BK138_27390</name>
</gene>
<evidence type="ECO:0000256" key="1">
    <source>
        <dbReference type="SAM" id="SignalP"/>
    </source>
</evidence>
<accession>A0A1R1EEU5</accession>
<evidence type="ECO:0000313" key="2">
    <source>
        <dbReference type="EMBL" id="OMF50338.1"/>
    </source>
</evidence>
<sequence length="183" mass="20370">MHVKKSIGAAVCLLLGVIVATLMADREANPPDPARETMAANGEQIQESTGIFQWNDKEVRSVEWEGRNQSWILQRQPAATEESMLRGGWLLNGSELPVSQAESRIRKLRELGKEGGTRRTSTLSHEVIVGTITVTLSGLKKEPEIYLIAVEPDHPEQVWILRSGDPLAYLVSKDAYLELEQLQ</sequence>
<feature type="chain" id="PRO_5013203906" description="DUF4340 domain-containing protein" evidence="1">
    <location>
        <begin position="25"/>
        <end position="183"/>
    </location>
</feature>
<keyword evidence="3" id="KW-1185">Reference proteome</keyword>
<feature type="signal peptide" evidence="1">
    <location>
        <begin position="1"/>
        <end position="24"/>
    </location>
</feature>
<dbReference type="EMBL" id="MRTP01000011">
    <property type="protein sequence ID" value="OMF50338.1"/>
    <property type="molecule type" value="Genomic_DNA"/>
</dbReference>
<dbReference type="STRING" id="297318.BK138_27390"/>
<proteinExistence type="predicted"/>
<dbReference type="Proteomes" id="UP000187172">
    <property type="component" value="Unassembled WGS sequence"/>
</dbReference>
<comment type="caution">
    <text evidence="2">The sequence shown here is derived from an EMBL/GenBank/DDBJ whole genome shotgun (WGS) entry which is preliminary data.</text>
</comment>
<organism evidence="2 3">
    <name type="scientific">Paenibacillus rhizosphaerae</name>
    <dbReference type="NCBI Taxonomy" id="297318"/>
    <lineage>
        <taxon>Bacteria</taxon>
        <taxon>Bacillati</taxon>
        <taxon>Bacillota</taxon>
        <taxon>Bacilli</taxon>
        <taxon>Bacillales</taxon>
        <taxon>Paenibacillaceae</taxon>
        <taxon>Paenibacillus</taxon>
    </lineage>
</organism>
<keyword evidence="1" id="KW-0732">Signal</keyword>
<evidence type="ECO:0008006" key="4">
    <source>
        <dbReference type="Google" id="ProtNLM"/>
    </source>
</evidence>
<dbReference type="AlphaFoldDB" id="A0A1R1EEU5"/>
<name>A0A1R1EEU5_9BACL</name>
<protein>
    <recommendedName>
        <fullName evidence="4">DUF4340 domain-containing protein</fullName>
    </recommendedName>
</protein>
<reference evidence="2 3" key="1">
    <citation type="submission" date="2016-11" db="EMBL/GenBank/DDBJ databases">
        <title>Paenibacillus species isolates.</title>
        <authorList>
            <person name="Beno S.M."/>
        </authorList>
    </citation>
    <scope>NUCLEOTIDE SEQUENCE [LARGE SCALE GENOMIC DNA]</scope>
    <source>
        <strain evidence="2 3">FSL R5-0378</strain>
    </source>
</reference>
<evidence type="ECO:0000313" key="3">
    <source>
        <dbReference type="Proteomes" id="UP000187172"/>
    </source>
</evidence>